<dbReference type="InterPro" id="IPR000873">
    <property type="entry name" value="AMP-dep_synth/lig_dom"/>
</dbReference>
<dbReference type="Gene3D" id="3.40.50.980">
    <property type="match status" value="2"/>
</dbReference>
<dbReference type="Pfam" id="PF00975">
    <property type="entry name" value="Thioesterase"/>
    <property type="match status" value="1"/>
</dbReference>
<dbReference type="Gene3D" id="3.30.300.30">
    <property type="match status" value="1"/>
</dbReference>
<dbReference type="CDD" id="cd05930">
    <property type="entry name" value="A_NRPS"/>
    <property type="match status" value="1"/>
</dbReference>
<organism evidence="5 6">
    <name type="scientific">Uliginosibacterium aquaticum</name>
    <dbReference type="NCBI Taxonomy" id="2731212"/>
    <lineage>
        <taxon>Bacteria</taxon>
        <taxon>Pseudomonadati</taxon>
        <taxon>Pseudomonadota</taxon>
        <taxon>Betaproteobacteria</taxon>
        <taxon>Rhodocyclales</taxon>
        <taxon>Zoogloeaceae</taxon>
        <taxon>Uliginosibacterium</taxon>
    </lineage>
</organism>
<dbReference type="Gene3D" id="3.30.559.30">
    <property type="entry name" value="Nonribosomal peptide synthetase, condensation domain"/>
    <property type="match status" value="1"/>
</dbReference>
<evidence type="ECO:0000259" key="4">
    <source>
        <dbReference type="PROSITE" id="PS50075"/>
    </source>
</evidence>
<dbReference type="Gene3D" id="3.40.50.1820">
    <property type="entry name" value="alpha/beta hydrolase"/>
    <property type="match status" value="1"/>
</dbReference>
<dbReference type="InterPro" id="IPR029058">
    <property type="entry name" value="AB_hydrolase_fold"/>
</dbReference>
<evidence type="ECO:0000256" key="2">
    <source>
        <dbReference type="ARBA" id="ARBA00022450"/>
    </source>
</evidence>
<evidence type="ECO:0000256" key="1">
    <source>
        <dbReference type="ARBA" id="ARBA00001957"/>
    </source>
</evidence>
<dbReference type="SUPFAM" id="SSF56801">
    <property type="entry name" value="Acetyl-CoA synthetase-like"/>
    <property type="match status" value="1"/>
</dbReference>
<dbReference type="SUPFAM" id="SSF53474">
    <property type="entry name" value="alpha/beta-Hydrolases"/>
    <property type="match status" value="1"/>
</dbReference>
<sequence>MGGPCCPGAAEVGVSEAIDARLPLSPAQLGIWLGQQLDPLSPAYWTAEAVELQGALDLAAFGQALTQAISDCEALHMRYVAEAGEVWQIRTPAHWALRHVLLDSGGAASPEAAWEAAWSWLQDDLQTVPGLEQGPLFATALLRLGPTRHLWVLRVHHVALDGYGYALLLRRVAALYSIWVGGAASPEADPPRARLAAVLQETQVYQQAVAGVDRAFWLERLRDAAPPVTLAPAAPLARGVRRLRGELSSAQLAQWQAAARVCGVDWAAWLLAAIAAWLARNTQASEVTLGVPVMTRLGSQALSVPCMAMNIVALRLQIDHQQGMAALAARVAGELRAVRPHQRYRYECLRQDLAAQRDGVARTQALFGPVVNLMPFERPVAFGPLRARQLPVSAGPVEDLSISIVPHESGVRVDCEANPMAYDDTLLSSLRTGLVEALDVLSAAAQGAPLHALLAGPPLSIVDGTPLPQQEDVLAALRAHAAQMPDAAAIEHCGQRLDYGELLTQVQQLAAELAWRGVGPESRVAVLLPRAPQTVVALLAILWAGGAYVPLDPDSPTERIAMVLEDAEPAMLLTHRAYAETINASMPVLFLDTWQPAPDAPGLLEPQGLAADALAYMIYTSGTTGRPNGVMIPREALAHFVAGARERYAMRAADRMLQFAPLHFDASVEEIFVTLSSGACLVLRTEAMLESVPAFLAACEAQRISVLDLPTAFWHELAYSLGPQTTLPASLRLTIIGGEAALAERVLRWRAQAPAASVLLNTYGPTETTVICTTAELAGPAALHWEGESVPIGTPLPGLRAVVVDAALQPVRHGESGELCLIGGALARGYYGREAVTAARFVRLESLPGAPRAYRTGDRVRLREDGALVYLGRLDEEFKISGYRIDPSEIETALLACAGVREAAVLGQVLAGGSKRLVAFIVMEDGGGLRPTDLQAQLARTLPAPAVPGCYLGLSCLPRNANNKIDRAALRVLAEQDAAASVRLMEDTAGAGNALEQCVMAVWREVLGVSEITLESDFFALGGKSLQAIQVANRLGIALQREVPVSSLFRHPGVAALAAALDFPVGHEPPARQDPFAPLLCLQPGEGPALFCIHPAEGLSWCYMGLAAHLRRMPIYGLQAASLSGPQAPDISQALTAYLACVRSVQPHGPYHFLGWSSGGGIAHALAARLQAAGEQVSLLAMMDAYPSDIWAGKPPPSERDALITLLDVIGDAAVAPDGRPLEVDEMRARLARPGSSLAVAGEGRLAHLAQMSIESMLLYRQLRHPVFVGEVLFFLAAQRALDAPDWRLWQAYVQGEIDKVDIASTHNGMSRPLPLAHIGRVLAARLEQA</sequence>
<accession>A0ABX2IIV0</accession>
<protein>
    <submittedName>
        <fullName evidence="5">Amino acid adenylation domain-containing protein</fullName>
    </submittedName>
</protein>
<proteinExistence type="predicted"/>
<dbReference type="Pfam" id="PF00550">
    <property type="entry name" value="PP-binding"/>
    <property type="match status" value="1"/>
</dbReference>
<dbReference type="InterPro" id="IPR006162">
    <property type="entry name" value="Ppantetheine_attach_site"/>
</dbReference>
<dbReference type="PROSITE" id="PS00012">
    <property type="entry name" value="PHOSPHOPANTETHEINE"/>
    <property type="match status" value="1"/>
</dbReference>
<feature type="domain" description="Carrier" evidence="4">
    <location>
        <begin position="990"/>
        <end position="1065"/>
    </location>
</feature>
<comment type="cofactor">
    <cofactor evidence="1">
        <name>pantetheine 4'-phosphate</name>
        <dbReference type="ChEBI" id="CHEBI:47942"/>
    </cofactor>
</comment>
<dbReference type="InterPro" id="IPR001031">
    <property type="entry name" value="Thioesterase"/>
</dbReference>
<dbReference type="Pfam" id="PF00501">
    <property type="entry name" value="AMP-binding"/>
    <property type="match status" value="1"/>
</dbReference>
<dbReference type="InterPro" id="IPR045851">
    <property type="entry name" value="AMP-bd_C_sf"/>
</dbReference>
<dbReference type="SUPFAM" id="SSF47336">
    <property type="entry name" value="ACP-like"/>
    <property type="match status" value="1"/>
</dbReference>
<keyword evidence="6" id="KW-1185">Reference proteome</keyword>
<comment type="caution">
    <text evidence="5">The sequence shown here is derived from an EMBL/GenBank/DDBJ whole genome shotgun (WGS) entry which is preliminary data.</text>
</comment>
<evidence type="ECO:0000313" key="6">
    <source>
        <dbReference type="Proteomes" id="UP000778523"/>
    </source>
</evidence>
<dbReference type="Pfam" id="PF00668">
    <property type="entry name" value="Condensation"/>
    <property type="match status" value="1"/>
</dbReference>
<dbReference type="PANTHER" id="PTHR45527:SF1">
    <property type="entry name" value="FATTY ACID SYNTHASE"/>
    <property type="match status" value="1"/>
</dbReference>
<evidence type="ECO:0000313" key="5">
    <source>
        <dbReference type="EMBL" id="NSL54549.1"/>
    </source>
</evidence>
<dbReference type="PANTHER" id="PTHR45527">
    <property type="entry name" value="NONRIBOSOMAL PEPTIDE SYNTHETASE"/>
    <property type="match status" value="1"/>
</dbReference>
<dbReference type="InterPro" id="IPR025110">
    <property type="entry name" value="AMP-bd_C"/>
</dbReference>
<keyword evidence="2" id="KW-0596">Phosphopantetheine</keyword>
<dbReference type="Proteomes" id="UP000778523">
    <property type="component" value="Unassembled WGS sequence"/>
</dbReference>
<dbReference type="Gene3D" id="3.30.559.10">
    <property type="entry name" value="Chloramphenicol acetyltransferase-like domain"/>
    <property type="match status" value="1"/>
</dbReference>
<name>A0ABX2IIV0_9RHOO</name>
<dbReference type="InterPro" id="IPR020806">
    <property type="entry name" value="PKS_PP-bd"/>
</dbReference>
<dbReference type="SUPFAM" id="SSF52777">
    <property type="entry name" value="CoA-dependent acyltransferases"/>
    <property type="match status" value="2"/>
</dbReference>
<dbReference type="InterPro" id="IPR036736">
    <property type="entry name" value="ACP-like_sf"/>
</dbReference>
<evidence type="ECO:0000256" key="3">
    <source>
        <dbReference type="ARBA" id="ARBA00022553"/>
    </source>
</evidence>
<dbReference type="InterPro" id="IPR010071">
    <property type="entry name" value="AA_adenyl_dom"/>
</dbReference>
<dbReference type="NCBIfam" id="TIGR01733">
    <property type="entry name" value="AA-adenyl-dom"/>
    <property type="match status" value="1"/>
</dbReference>
<dbReference type="InterPro" id="IPR023213">
    <property type="entry name" value="CAT-like_dom_sf"/>
</dbReference>
<dbReference type="Pfam" id="PF13193">
    <property type="entry name" value="AMP-binding_C"/>
    <property type="match status" value="1"/>
</dbReference>
<dbReference type="EMBL" id="JABCSC020000001">
    <property type="protein sequence ID" value="NSL54549.1"/>
    <property type="molecule type" value="Genomic_DNA"/>
</dbReference>
<dbReference type="SMART" id="SM00823">
    <property type="entry name" value="PKS_PP"/>
    <property type="match status" value="1"/>
</dbReference>
<gene>
    <name evidence="5" type="ORF">HJ583_005905</name>
</gene>
<dbReference type="InterPro" id="IPR001242">
    <property type="entry name" value="Condensation_dom"/>
</dbReference>
<dbReference type="PROSITE" id="PS50075">
    <property type="entry name" value="CARRIER"/>
    <property type="match status" value="1"/>
</dbReference>
<dbReference type="Gene3D" id="2.30.38.10">
    <property type="entry name" value="Luciferase, Domain 3"/>
    <property type="match status" value="1"/>
</dbReference>
<keyword evidence="3" id="KW-0597">Phosphoprotein</keyword>
<dbReference type="InterPro" id="IPR009081">
    <property type="entry name" value="PP-bd_ACP"/>
</dbReference>
<reference evidence="5 6" key="1">
    <citation type="submission" date="2020-06" db="EMBL/GenBank/DDBJ databases">
        <title>Draft genome of Uliginosibacterium sp. IMCC34675.</title>
        <authorList>
            <person name="Song J."/>
        </authorList>
    </citation>
    <scope>NUCLEOTIDE SEQUENCE [LARGE SCALE GENOMIC DNA]</scope>
    <source>
        <strain evidence="5 6">IMCC34675</strain>
    </source>
</reference>